<dbReference type="EMBL" id="CP053418">
    <property type="protein sequence ID" value="QJW85635.1"/>
    <property type="molecule type" value="Genomic_DNA"/>
</dbReference>
<feature type="transmembrane region" description="Helical" evidence="2">
    <location>
        <begin position="42"/>
        <end position="59"/>
    </location>
</feature>
<keyword evidence="2" id="KW-0472">Membrane</keyword>
<proteinExistence type="predicted"/>
<name>A0ABX6P6C0_9BURK</name>
<feature type="transmembrane region" description="Helical" evidence="2">
    <location>
        <begin position="184"/>
        <end position="199"/>
    </location>
</feature>
<feature type="transmembrane region" description="Helical" evidence="2">
    <location>
        <begin position="126"/>
        <end position="145"/>
    </location>
</feature>
<organism evidence="3 4">
    <name type="scientific">Ramlibacter terrae</name>
    <dbReference type="NCBI Taxonomy" id="2732511"/>
    <lineage>
        <taxon>Bacteria</taxon>
        <taxon>Pseudomonadati</taxon>
        <taxon>Pseudomonadota</taxon>
        <taxon>Betaproteobacteria</taxon>
        <taxon>Burkholderiales</taxon>
        <taxon>Comamonadaceae</taxon>
        <taxon>Ramlibacter</taxon>
    </lineage>
</organism>
<keyword evidence="2" id="KW-1133">Transmembrane helix</keyword>
<feature type="transmembrane region" description="Helical" evidence="2">
    <location>
        <begin position="237"/>
        <end position="254"/>
    </location>
</feature>
<keyword evidence="2" id="KW-0812">Transmembrane</keyword>
<feature type="transmembrane region" description="Helical" evidence="2">
    <location>
        <begin position="15"/>
        <end position="35"/>
    </location>
</feature>
<protein>
    <submittedName>
        <fullName evidence="3">Uncharacterized protein</fullName>
    </submittedName>
</protein>
<keyword evidence="4" id="KW-1185">Reference proteome</keyword>
<evidence type="ECO:0000313" key="4">
    <source>
        <dbReference type="Proteomes" id="UP000500826"/>
    </source>
</evidence>
<reference evidence="3 4" key="2">
    <citation type="submission" date="2020-05" db="EMBL/GenBank/DDBJ databases">
        <authorList>
            <person name="Khan S.A."/>
            <person name="Jeon C.O."/>
            <person name="Chun B.H."/>
        </authorList>
    </citation>
    <scope>NUCLEOTIDE SEQUENCE [LARGE SCALE GENOMIC DNA]</scope>
    <source>
        <strain evidence="3 4">H242</strain>
    </source>
</reference>
<dbReference type="Proteomes" id="UP000500826">
    <property type="component" value="Chromosome"/>
</dbReference>
<feature type="region of interest" description="Disordered" evidence="1">
    <location>
        <begin position="329"/>
        <end position="350"/>
    </location>
</feature>
<accession>A0ABX6P6C0</accession>
<reference evidence="3 4" key="1">
    <citation type="submission" date="2020-05" db="EMBL/GenBank/DDBJ databases">
        <title>Ramlibacter rhizophilus sp. nov., isolated from rhizosphere soil of national flower Mugunghwa from South Korea.</title>
        <authorList>
            <person name="Zheng-Fei Y."/>
            <person name="Huan T."/>
        </authorList>
    </citation>
    <scope>NUCLEOTIDE SEQUENCE [LARGE SCALE GENOMIC DNA]</scope>
    <source>
        <strain evidence="3 4">H242</strain>
    </source>
</reference>
<evidence type="ECO:0000256" key="2">
    <source>
        <dbReference type="SAM" id="Phobius"/>
    </source>
</evidence>
<gene>
    <name evidence="3" type="ORF">HK414_27500</name>
</gene>
<feature type="transmembrane region" description="Helical" evidence="2">
    <location>
        <begin position="211"/>
        <end position="230"/>
    </location>
</feature>
<evidence type="ECO:0000256" key="1">
    <source>
        <dbReference type="SAM" id="MobiDB-lite"/>
    </source>
</evidence>
<feature type="transmembrane region" description="Helical" evidence="2">
    <location>
        <begin position="160"/>
        <end position="177"/>
    </location>
</feature>
<feature type="transmembrane region" description="Helical" evidence="2">
    <location>
        <begin position="79"/>
        <end position="101"/>
    </location>
</feature>
<sequence>MLAALASPQFTVNAISFYAMPGELALNLLFLWLLLKPNLKHAFAAGLVGGLALAMHNPLPHALMAAPCLAWLARDRQRWPRLAAVFAGYLPGLLLFGGGWMKLMEALESARPVQPHRRPRPSWKPLAHRNFLYLFTFLSSVVTIPTEDMLRARWFATRKTWIWACPGLLLILFVPRVRSVGERLLVAAFATTFVFFLFVRPDQGHGWGYRYIHTARGVLPVVFGAWLVAASESARKWGAAMVAAGLLATPVFMWQTHATVAEVVSWRLAPPGPGQWVVFVAQDTGRYRGDLVQNVPGETDLLRLVSRGAARDQDLMALHFPGAKKVEEDRRGSVWSVPEGSLAKKLQPPR</sequence>
<evidence type="ECO:0000313" key="3">
    <source>
        <dbReference type="EMBL" id="QJW85635.1"/>
    </source>
</evidence>